<comment type="caution">
    <text evidence="4">The sequence shown here is derived from an EMBL/GenBank/DDBJ whole genome shotgun (WGS) entry which is preliminary data.</text>
</comment>
<reference evidence="4" key="2">
    <citation type="submission" date="2020-09" db="EMBL/GenBank/DDBJ databases">
        <authorList>
            <person name="Sun Q."/>
            <person name="Ohkuma M."/>
        </authorList>
    </citation>
    <scope>NUCLEOTIDE SEQUENCE</scope>
    <source>
        <strain evidence="4">JCM 3313</strain>
    </source>
</reference>
<protein>
    <submittedName>
        <fullName evidence="4">Zinc ribbon domain-containing protein</fullName>
    </submittedName>
</protein>
<evidence type="ECO:0000256" key="2">
    <source>
        <dbReference type="SAM" id="Phobius"/>
    </source>
</evidence>
<evidence type="ECO:0000313" key="4">
    <source>
        <dbReference type="EMBL" id="GGP76291.1"/>
    </source>
</evidence>
<organism evidence="4 5">
    <name type="scientific">Saccharothrix coeruleofusca</name>
    <dbReference type="NCBI Taxonomy" id="33919"/>
    <lineage>
        <taxon>Bacteria</taxon>
        <taxon>Bacillati</taxon>
        <taxon>Actinomycetota</taxon>
        <taxon>Actinomycetes</taxon>
        <taxon>Pseudonocardiales</taxon>
        <taxon>Pseudonocardiaceae</taxon>
        <taxon>Saccharothrix</taxon>
    </lineage>
</organism>
<feature type="compositionally biased region" description="Pro residues" evidence="1">
    <location>
        <begin position="89"/>
        <end position="108"/>
    </location>
</feature>
<sequence>MPGARHLCGRGAAVSARSCPQCGAPVAPTDDFCGNCGNYLGWAADPGRTAGSGSATRDGAAVPPERTAGRVDAVPREADDAAHQARSTPVPPAPMPPVRTSPGEPPPAARLGPVLPGRPEAKRPLPTAAAEAAVHGPPCPNCGTANPPGRRFCRRCATPLHQGQRPAGGPRRRRWRWRGDRSRWLRRLAALLVVAALVAALWVFHPRLLALWEDLRDRIANPAPVAPTSTTASAAVPDHPAAAAADGLSNRYWGAPAVGDSVDFGFDEPFRLLSVVVHAGASAEEEGFVAQARPSSLELVVTTADGGTRTLPVTLADQPGPQRTDTGISDVVRVRVVVRSATGLAPGGHIALGEVEFFRRP</sequence>
<feature type="compositionally biased region" description="Basic and acidic residues" evidence="1">
    <location>
        <begin position="67"/>
        <end position="83"/>
    </location>
</feature>
<feature type="region of interest" description="Disordered" evidence="1">
    <location>
        <begin position="45"/>
        <end position="119"/>
    </location>
</feature>
<keyword evidence="2" id="KW-0812">Transmembrane</keyword>
<gene>
    <name evidence="4" type="ORF">GCM10010185_57480</name>
</gene>
<feature type="transmembrane region" description="Helical" evidence="2">
    <location>
        <begin position="184"/>
        <end position="204"/>
    </location>
</feature>
<keyword evidence="2" id="KW-1133">Transmembrane helix</keyword>
<accession>A0A918AS42</accession>
<reference evidence="4" key="1">
    <citation type="journal article" date="2014" name="Int. J. Syst. Evol. Microbiol.">
        <title>Complete genome sequence of Corynebacterium casei LMG S-19264T (=DSM 44701T), isolated from a smear-ripened cheese.</title>
        <authorList>
            <consortium name="US DOE Joint Genome Institute (JGI-PGF)"/>
            <person name="Walter F."/>
            <person name="Albersmeier A."/>
            <person name="Kalinowski J."/>
            <person name="Ruckert C."/>
        </authorList>
    </citation>
    <scope>NUCLEOTIDE SEQUENCE</scope>
    <source>
        <strain evidence="4">JCM 3313</strain>
    </source>
</reference>
<feature type="domain" description="Zinc-ribbon" evidence="3">
    <location>
        <begin position="139"/>
        <end position="160"/>
    </location>
</feature>
<evidence type="ECO:0000259" key="3">
    <source>
        <dbReference type="Pfam" id="PF13240"/>
    </source>
</evidence>
<dbReference type="Pfam" id="PF13240">
    <property type="entry name" value="Zn_Ribbon_1"/>
    <property type="match status" value="1"/>
</dbReference>
<dbReference type="AlphaFoldDB" id="A0A918AS42"/>
<dbReference type="InterPro" id="IPR057561">
    <property type="entry name" value="NADase_transloc"/>
</dbReference>
<dbReference type="InterPro" id="IPR026870">
    <property type="entry name" value="Zinc_ribbon_dom"/>
</dbReference>
<dbReference type="NCBIfam" id="NF047619">
    <property type="entry name" value="NADase_discoid"/>
    <property type="match status" value="1"/>
</dbReference>
<proteinExistence type="predicted"/>
<dbReference type="EMBL" id="BMRG01000016">
    <property type="protein sequence ID" value="GGP76291.1"/>
    <property type="molecule type" value="Genomic_DNA"/>
</dbReference>
<name>A0A918AS42_9PSEU</name>
<keyword evidence="2" id="KW-0472">Membrane</keyword>
<keyword evidence="5" id="KW-1185">Reference proteome</keyword>
<evidence type="ECO:0000313" key="5">
    <source>
        <dbReference type="Proteomes" id="UP000639606"/>
    </source>
</evidence>
<dbReference type="Proteomes" id="UP000639606">
    <property type="component" value="Unassembled WGS sequence"/>
</dbReference>
<evidence type="ECO:0000256" key="1">
    <source>
        <dbReference type="SAM" id="MobiDB-lite"/>
    </source>
</evidence>